<dbReference type="AlphaFoldDB" id="A0A6A1V9G9"/>
<proteinExistence type="predicted"/>
<protein>
    <submittedName>
        <fullName evidence="1">Uncharacterized protein</fullName>
    </submittedName>
</protein>
<sequence>MNYALTDKMRCLSIIRKAGEQCWGGAPSSSRMVSRQLIGSYRPTLVSVAAGVSSAEPTRPYFPSVSPREVGAHEILARFDKEGHFASGKAREDILHVICRFDKGSDSSVIPGMAKGPIISNIPMAKVAASDSVNVGSHIPLEATRSLIDELQLGCENSVGLTFAREARRQDDPLSKCVVQERCGMGSVELQPGSLESGADLVVCQGKKRNKEAGGLSLSLDPKRGKEKLLVDLGVLETSVADTFHMGLEGCTKSTRLRCVLKLGRAGKQNSSVRQAVNLGGFTFSFKAKEAGHTMPPTLP</sequence>
<dbReference type="EMBL" id="RXIC02000024">
    <property type="protein sequence ID" value="KAB1209522.1"/>
    <property type="molecule type" value="Genomic_DNA"/>
</dbReference>
<evidence type="ECO:0000313" key="2">
    <source>
        <dbReference type="Proteomes" id="UP000516437"/>
    </source>
</evidence>
<accession>A0A6A1V9G9</accession>
<name>A0A6A1V9G9_9ROSI</name>
<organism evidence="1 2">
    <name type="scientific">Morella rubra</name>
    <name type="common">Chinese bayberry</name>
    <dbReference type="NCBI Taxonomy" id="262757"/>
    <lineage>
        <taxon>Eukaryota</taxon>
        <taxon>Viridiplantae</taxon>
        <taxon>Streptophyta</taxon>
        <taxon>Embryophyta</taxon>
        <taxon>Tracheophyta</taxon>
        <taxon>Spermatophyta</taxon>
        <taxon>Magnoliopsida</taxon>
        <taxon>eudicotyledons</taxon>
        <taxon>Gunneridae</taxon>
        <taxon>Pentapetalae</taxon>
        <taxon>rosids</taxon>
        <taxon>fabids</taxon>
        <taxon>Fagales</taxon>
        <taxon>Myricaceae</taxon>
        <taxon>Morella</taxon>
    </lineage>
</organism>
<gene>
    <name evidence="1" type="ORF">CJ030_MR6G002443</name>
</gene>
<keyword evidence="2" id="KW-1185">Reference proteome</keyword>
<comment type="caution">
    <text evidence="1">The sequence shown here is derived from an EMBL/GenBank/DDBJ whole genome shotgun (WGS) entry which is preliminary data.</text>
</comment>
<reference evidence="1 2" key="1">
    <citation type="journal article" date="2019" name="Plant Biotechnol. J.">
        <title>The red bayberry genome and genetic basis of sex determination.</title>
        <authorList>
            <person name="Jia H.M."/>
            <person name="Jia H.J."/>
            <person name="Cai Q.L."/>
            <person name="Wang Y."/>
            <person name="Zhao H.B."/>
            <person name="Yang W.F."/>
            <person name="Wang G.Y."/>
            <person name="Li Y.H."/>
            <person name="Zhan D.L."/>
            <person name="Shen Y.T."/>
            <person name="Niu Q.F."/>
            <person name="Chang L."/>
            <person name="Qiu J."/>
            <person name="Zhao L."/>
            <person name="Xie H.B."/>
            <person name="Fu W.Y."/>
            <person name="Jin J."/>
            <person name="Li X.W."/>
            <person name="Jiao Y."/>
            <person name="Zhou C.C."/>
            <person name="Tu T."/>
            <person name="Chai C.Y."/>
            <person name="Gao J.L."/>
            <person name="Fan L.J."/>
            <person name="van de Weg E."/>
            <person name="Wang J.Y."/>
            <person name="Gao Z.S."/>
        </authorList>
    </citation>
    <scope>NUCLEOTIDE SEQUENCE [LARGE SCALE GENOMIC DNA]</scope>
    <source>
        <tissue evidence="1">Leaves</tissue>
    </source>
</reference>
<dbReference type="Proteomes" id="UP000516437">
    <property type="component" value="Chromosome 6"/>
</dbReference>
<evidence type="ECO:0000313" key="1">
    <source>
        <dbReference type="EMBL" id="KAB1209522.1"/>
    </source>
</evidence>